<dbReference type="EMBL" id="VBOT01000143">
    <property type="protein sequence ID" value="TMQ48367.1"/>
    <property type="molecule type" value="Genomic_DNA"/>
</dbReference>
<evidence type="ECO:0000313" key="2">
    <source>
        <dbReference type="Proteomes" id="UP000320184"/>
    </source>
</evidence>
<name>A0A538SAI4_UNCEI</name>
<reference evidence="1 2" key="1">
    <citation type="journal article" date="2019" name="Nat. Microbiol.">
        <title>Mediterranean grassland soil C-N compound turnover is dependent on rainfall and depth, and is mediated by genomically divergent microorganisms.</title>
        <authorList>
            <person name="Diamond S."/>
            <person name="Andeer P.F."/>
            <person name="Li Z."/>
            <person name="Crits-Christoph A."/>
            <person name="Burstein D."/>
            <person name="Anantharaman K."/>
            <person name="Lane K.R."/>
            <person name="Thomas B.C."/>
            <person name="Pan C."/>
            <person name="Northen T.R."/>
            <person name="Banfield J.F."/>
        </authorList>
    </citation>
    <scope>NUCLEOTIDE SEQUENCE [LARGE SCALE GENOMIC DNA]</scope>
    <source>
        <strain evidence="1">WS_3</strain>
    </source>
</reference>
<proteinExistence type="predicted"/>
<sequence length="315" mass="35499">MGSWAAPRPYIALEFSAGGGKLRVRVLERPGLWLEKPELDRLVEEVRTVVRSLRVGDLSYGILTGEKRHLDRLILTLIEDRKTGAPVAFNAMFALDCTLRGSPVDVIHLGLTAVDPRFRSRGVAWILTGFTTFLLFVKNGLRPYWISNVSQVPAAIGMVAEAAANVYPSPDPAARRSFDHVVLAREIMGRHRDAFGVGEDAVFDTERFVILNAYTGGSDHLKKRWEDAPRHRDERFNELCRKALDYERGDDFLQLGQVNLFTLWRYLAHSLPREAWAVALSRFAFVLANTLVLPVLRWLTPAVPMGDLRPAKRRG</sequence>
<comment type="caution">
    <text evidence="1">The sequence shown here is derived from an EMBL/GenBank/DDBJ whole genome shotgun (WGS) entry which is preliminary data.</text>
</comment>
<dbReference type="AlphaFoldDB" id="A0A538SAI4"/>
<organism evidence="1 2">
    <name type="scientific">Eiseniibacteriota bacterium</name>
    <dbReference type="NCBI Taxonomy" id="2212470"/>
    <lineage>
        <taxon>Bacteria</taxon>
        <taxon>Candidatus Eiseniibacteriota</taxon>
    </lineage>
</organism>
<accession>A0A538SAI4</accession>
<dbReference type="Proteomes" id="UP000320184">
    <property type="component" value="Unassembled WGS sequence"/>
</dbReference>
<protein>
    <submittedName>
        <fullName evidence="1">Uncharacterized protein</fullName>
    </submittedName>
</protein>
<evidence type="ECO:0000313" key="1">
    <source>
        <dbReference type="EMBL" id="TMQ48367.1"/>
    </source>
</evidence>
<gene>
    <name evidence="1" type="ORF">E6K73_12115</name>
</gene>